<keyword evidence="3" id="KW-1185">Reference proteome</keyword>
<proteinExistence type="predicted"/>
<dbReference type="Proteomes" id="UP000009183">
    <property type="component" value="Chromosome 10"/>
</dbReference>
<protein>
    <submittedName>
        <fullName evidence="2">Uncharacterized protein</fullName>
    </submittedName>
</protein>
<sequence>MCNYKSQAKRICGGCSSEVDINSIVHFWITKNLLRNYLLLCILILILFHLYSIYFYKQWKILILRLALRCRSNVIFHA</sequence>
<evidence type="ECO:0000256" key="1">
    <source>
        <dbReference type="SAM" id="Phobius"/>
    </source>
</evidence>
<keyword evidence="1" id="KW-0472">Membrane</keyword>
<accession>D7TEU5</accession>
<reference evidence="3" key="1">
    <citation type="journal article" date="2007" name="Nature">
        <title>The grapevine genome sequence suggests ancestral hexaploidization in major angiosperm phyla.</title>
        <authorList>
            <consortium name="The French-Italian Public Consortium for Grapevine Genome Characterization."/>
            <person name="Jaillon O."/>
            <person name="Aury J.-M."/>
            <person name="Noel B."/>
            <person name="Policriti A."/>
            <person name="Clepet C."/>
            <person name="Casagrande A."/>
            <person name="Choisne N."/>
            <person name="Aubourg S."/>
            <person name="Vitulo N."/>
            <person name="Jubin C."/>
            <person name="Vezzi A."/>
            <person name="Legeai F."/>
            <person name="Hugueney P."/>
            <person name="Dasilva C."/>
            <person name="Horner D."/>
            <person name="Mica E."/>
            <person name="Jublot D."/>
            <person name="Poulain J."/>
            <person name="Bruyere C."/>
            <person name="Billault A."/>
            <person name="Segurens B."/>
            <person name="Gouyvenoux M."/>
            <person name="Ugarte E."/>
            <person name="Cattonaro F."/>
            <person name="Anthouard V."/>
            <person name="Vico V."/>
            <person name="Del Fabbro C."/>
            <person name="Alaux M."/>
            <person name="Di Gaspero G."/>
            <person name="Dumas V."/>
            <person name="Felice N."/>
            <person name="Paillard S."/>
            <person name="Juman I."/>
            <person name="Moroldo M."/>
            <person name="Scalabrin S."/>
            <person name="Canaguier A."/>
            <person name="Le Clainche I."/>
            <person name="Malacrida G."/>
            <person name="Durand E."/>
            <person name="Pesole G."/>
            <person name="Laucou V."/>
            <person name="Chatelet P."/>
            <person name="Merdinoglu D."/>
            <person name="Delledonne M."/>
            <person name="Pezzotti M."/>
            <person name="Lecharny A."/>
            <person name="Scarpelli C."/>
            <person name="Artiguenave F."/>
            <person name="Pe M.E."/>
            <person name="Valle G."/>
            <person name="Morgante M."/>
            <person name="Caboche M."/>
            <person name="Adam-Blondon A.-F."/>
            <person name="Weissenbach J."/>
            <person name="Quetier F."/>
            <person name="Wincker P."/>
        </authorList>
    </citation>
    <scope>NUCLEOTIDE SEQUENCE [LARGE SCALE GENOMIC DNA]</scope>
    <source>
        <strain evidence="3">cv. Pinot noir / PN40024</strain>
    </source>
</reference>
<keyword evidence="1" id="KW-1133">Transmembrane helix</keyword>
<keyword evidence="1" id="KW-0812">Transmembrane</keyword>
<feature type="transmembrane region" description="Helical" evidence="1">
    <location>
        <begin position="37"/>
        <end position="56"/>
    </location>
</feature>
<evidence type="ECO:0000313" key="3">
    <source>
        <dbReference type="Proteomes" id="UP000009183"/>
    </source>
</evidence>
<evidence type="ECO:0000313" key="2">
    <source>
        <dbReference type="EMBL" id="CBI29018.3"/>
    </source>
</evidence>
<dbReference type="PaxDb" id="29760-VIT_10s0042g00410.t01"/>
<gene>
    <name evidence="2" type="ordered locus">VIT_10s0042g00410</name>
</gene>
<name>D7TEU5_VITVI</name>
<organism evidence="2 3">
    <name type="scientific">Vitis vinifera</name>
    <name type="common">Grape</name>
    <dbReference type="NCBI Taxonomy" id="29760"/>
    <lineage>
        <taxon>Eukaryota</taxon>
        <taxon>Viridiplantae</taxon>
        <taxon>Streptophyta</taxon>
        <taxon>Embryophyta</taxon>
        <taxon>Tracheophyta</taxon>
        <taxon>Spermatophyta</taxon>
        <taxon>Magnoliopsida</taxon>
        <taxon>eudicotyledons</taxon>
        <taxon>Gunneridae</taxon>
        <taxon>Pentapetalae</taxon>
        <taxon>rosids</taxon>
        <taxon>Vitales</taxon>
        <taxon>Vitaceae</taxon>
        <taxon>Viteae</taxon>
        <taxon>Vitis</taxon>
    </lineage>
</organism>
<dbReference type="HOGENOM" id="CLU_2626974_0_0_1"/>
<dbReference type="InParanoid" id="D7TEU5"/>
<dbReference type="EMBL" id="FN595766">
    <property type="protein sequence ID" value="CBI29018.3"/>
    <property type="molecule type" value="Genomic_DNA"/>
</dbReference>
<dbReference type="AlphaFoldDB" id="D7TEU5"/>